<dbReference type="AlphaFoldDB" id="A0A0A2GX76"/>
<dbReference type="KEGG" id="ddo:I597_1682"/>
<proteinExistence type="predicted"/>
<organism evidence="1 2">
    <name type="scientific">Dokdonia donghaensis DSW-1</name>
    <dbReference type="NCBI Taxonomy" id="1300343"/>
    <lineage>
        <taxon>Bacteria</taxon>
        <taxon>Pseudomonadati</taxon>
        <taxon>Bacteroidota</taxon>
        <taxon>Flavobacteriia</taxon>
        <taxon>Flavobacteriales</taxon>
        <taxon>Flavobacteriaceae</taxon>
        <taxon>Dokdonia</taxon>
    </lineage>
</organism>
<dbReference type="OrthoDB" id="1367358at2"/>
<dbReference type="RefSeq" id="WP_035328349.1">
    <property type="nucleotide sequence ID" value="NZ_CP015125.1"/>
</dbReference>
<evidence type="ECO:0000313" key="2">
    <source>
        <dbReference type="Proteomes" id="UP000030140"/>
    </source>
</evidence>
<dbReference type="Proteomes" id="UP000030140">
    <property type="component" value="Unassembled WGS sequence"/>
</dbReference>
<comment type="caution">
    <text evidence="1">The sequence shown here is derived from an EMBL/GenBank/DDBJ whole genome shotgun (WGS) entry which is preliminary data.</text>
</comment>
<name>A0A0A2GX76_9FLAO</name>
<dbReference type="PATRIC" id="fig|1300343.5.peg.1688"/>
<evidence type="ECO:0000313" key="1">
    <source>
        <dbReference type="EMBL" id="KGO07832.1"/>
    </source>
</evidence>
<sequence>MAIKLAHNCINCDQLKDNNFCNKHQVHVSAEYTCDSFEMKAALKDDRNCITCKRYEESDCANPKTAAPGMLCASWAPQAQA</sequence>
<protein>
    <submittedName>
        <fullName evidence="1">Uncharacterized protein</fullName>
    </submittedName>
</protein>
<dbReference type="EMBL" id="JSAQ01000001">
    <property type="protein sequence ID" value="KGO07832.1"/>
    <property type="molecule type" value="Genomic_DNA"/>
</dbReference>
<keyword evidence="2" id="KW-1185">Reference proteome</keyword>
<gene>
    <name evidence="1" type="ORF">NV36_13980</name>
</gene>
<reference evidence="1 2" key="1">
    <citation type="submission" date="2014-10" db="EMBL/GenBank/DDBJ databases">
        <title>Draft genome sequence of the proteorhodopsin-containing marine bacterium Dokdonia donghaensis.</title>
        <authorList>
            <person name="Gomez-Consarnau L."/>
            <person name="Gonzalez J.M."/>
            <person name="Riedel T."/>
            <person name="Jaenicke S."/>
            <person name="Wagner-Doebler I."/>
            <person name="Fuhrman J.A."/>
        </authorList>
    </citation>
    <scope>NUCLEOTIDE SEQUENCE [LARGE SCALE GENOMIC DNA]</scope>
    <source>
        <strain evidence="1 2">DSW-1</strain>
    </source>
</reference>
<accession>A0A0A2GX76</accession>